<dbReference type="PANTHER" id="PTHR22850">
    <property type="entry name" value="WD40 REPEAT FAMILY"/>
    <property type="match status" value="1"/>
</dbReference>
<dbReference type="GO" id="GO:0005634">
    <property type="term" value="C:nucleus"/>
    <property type="evidence" value="ECO:0007669"/>
    <property type="project" value="UniProtKB-SubCell"/>
</dbReference>
<dbReference type="PRINTS" id="PR00320">
    <property type="entry name" value="GPROTEINBRPT"/>
</dbReference>
<dbReference type="OrthoDB" id="427795at2759"/>
<gene>
    <name evidence="11" type="primary">HAT2_1</name>
    <name evidence="11" type="ORF">IWQ60_000170</name>
</gene>
<dbReference type="PROSITE" id="PS50294">
    <property type="entry name" value="WD_REPEATS_REGION"/>
    <property type="match status" value="4"/>
</dbReference>
<dbReference type="SMART" id="SM00320">
    <property type="entry name" value="WD40"/>
    <property type="match status" value="6"/>
</dbReference>
<feature type="repeat" description="WD" evidence="7">
    <location>
        <begin position="260"/>
        <end position="302"/>
    </location>
</feature>
<dbReference type="Pfam" id="PF00400">
    <property type="entry name" value="WD40"/>
    <property type="match status" value="2"/>
</dbReference>
<dbReference type="Pfam" id="PF23609">
    <property type="entry name" value="Beta-prop_EIPR1"/>
    <property type="match status" value="1"/>
</dbReference>
<feature type="repeat" description="WD" evidence="7">
    <location>
        <begin position="210"/>
        <end position="244"/>
    </location>
</feature>
<dbReference type="GO" id="GO:0006325">
    <property type="term" value="P:chromatin organization"/>
    <property type="evidence" value="ECO:0007669"/>
    <property type="project" value="UniProtKB-KW"/>
</dbReference>
<comment type="similarity">
    <text evidence="2">Belongs to the WD repeat RBAP46/RBAP48/MSI1 family.</text>
</comment>
<dbReference type="InterPro" id="IPR022052">
    <property type="entry name" value="Histone-bd_RBBP4-like_N"/>
</dbReference>
<dbReference type="InterPro" id="IPR019775">
    <property type="entry name" value="WD40_repeat_CS"/>
</dbReference>
<keyword evidence="4" id="KW-0677">Repeat</keyword>
<reference evidence="11" key="1">
    <citation type="submission" date="2022-07" db="EMBL/GenBank/DDBJ databases">
        <title>Phylogenomic reconstructions and comparative analyses of Kickxellomycotina fungi.</title>
        <authorList>
            <person name="Reynolds N.K."/>
            <person name="Stajich J.E."/>
            <person name="Barry K."/>
            <person name="Grigoriev I.V."/>
            <person name="Crous P."/>
            <person name="Smith M.E."/>
        </authorList>
    </citation>
    <scope>NUCLEOTIDE SEQUENCE</scope>
    <source>
        <strain evidence="11">RSA 861</strain>
    </source>
</reference>
<comment type="caution">
    <text evidence="11">The sequence shown here is derived from an EMBL/GenBank/DDBJ whole genome shotgun (WGS) entry which is preliminary data.</text>
</comment>
<evidence type="ECO:0000259" key="10">
    <source>
        <dbReference type="Pfam" id="PF23609"/>
    </source>
</evidence>
<feature type="repeat" description="WD" evidence="7">
    <location>
        <begin position="407"/>
        <end position="443"/>
    </location>
</feature>
<accession>A0A9W8AH16</accession>
<name>A0A9W8AH16_9FUNG</name>
<dbReference type="InterPro" id="IPR036322">
    <property type="entry name" value="WD40_repeat_dom_sf"/>
</dbReference>
<dbReference type="InterPro" id="IPR001680">
    <property type="entry name" value="WD40_rpt"/>
</dbReference>
<keyword evidence="12" id="KW-1185">Reference proteome</keyword>
<evidence type="ECO:0000256" key="3">
    <source>
        <dbReference type="ARBA" id="ARBA00022574"/>
    </source>
</evidence>
<dbReference type="Pfam" id="PF12265">
    <property type="entry name" value="CAF1C_H4-bd"/>
    <property type="match status" value="1"/>
</dbReference>
<evidence type="ECO:0000256" key="4">
    <source>
        <dbReference type="ARBA" id="ARBA00022737"/>
    </source>
</evidence>
<dbReference type="InterPro" id="IPR020472">
    <property type="entry name" value="WD40_PAC1"/>
</dbReference>
<dbReference type="EMBL" id="JANBPT010000004">
    <property type="protein sequence ID" value="KAJ1930560.1"/>
    <property type="molecule type" value="Genomic_DNA"/>
</dbReference>
<organism evidence="11 12">
    <name type="scientific">Tieghemiomyces parasiticus</name>
    <dbReference type="NCBI Taxonomy" id="78921"/>
    <lineage>
        <taxon>Eukaryota</taxon>
        <taxon>Fungi</taxon>
        <taxon>Fungi incertae sedis</taxon>
        <taxon>Zoopagomycota</taxon>
        <taxon>Kickxellomycotina</taxon>
        <taxon>Dimargaritomycetes</taxon>
        <taxon>Dimargaritales</taxon>
        <taxon>Dimargaritaceae</taxon>
        <taxon>Tieghemiomyces</taxon>
    </lineage>
</organism>
<dbReference type="InterPro" id="IPR050459">
    <property type="entry name" value="WD_repeat_RBAP46/RBAP48/MSI1"/>
</dbReference>
<keyword evidence="3 7" id="KW-0853">WD repeat</keyword>
<evidence type="ECO:0000313" key="11">
    <source>
        <dbReference type="EMBL" id="KAJ1930560.1"/>
    </source>
</evidence>
<sequence>MVQTPQHSHQDGADNGNQRVDKLSEEEQAIAEEKLINEEYKIWKKNSPFLYDLLVTHALEWPTLTCQWFPDIERPEGKNYSLQRLLMGTHTSGNEQNYIQIAEVQLPREDPEQSAGKFANETGAEAGGYGAGHSRISIVQKIAHDGEVNRARYMPQKPDVIATKTVTGDVYIFDRTRHPLQPRVGAGSIRTGGTGADGTDVGVCNPEIRLVGHTQEGYGVAWNPNVEGQILSASDDQTVCLWDVCGYTREQRTMNPYRVYRGHTAVVEDVAWHALHESLFASVGDDMRLLIWDTRSGATDKPAHSVVAHGAEVNAVSFNPFSEFILATASSDATVALWDLRNLKAKLHSLESHKDDVMQVTWSPHFETILASAGADRRVNVWDLSRIGEEQTPEDAEDGPPELLFVHGGHTSKVSDVAWNPNEPWTMCTTAEDNICQVWQMASNIYTEGLDVEDEDLE</sequence>
<keyword evidence="5" id="KW-0156">Chromatin regulator</keyword>
<dbReference type="InterPro" id="IPR059104">
    <property type="entry name" value="Beta-prop_EIPR1-like"/>
</dbReference>
<protein>
    <submittedName>
        <fullName evidence="11">Histone acetyltransferase type B subunit 2</fullName>
    </submittedName>
</protein>
<feature type="region of interest" description="Disordered" evidence="8">
    <location>
        <begin position="1"/>
        <end position="20"/>
    </location>
</feature>
<dbReference type="InterPro" id="IPR015943">
    <property type="entry name" value="WD40/YVTN_repeat-like_dom_sf"/>
</dbReference>
<evidence type="ECO:0000256" key="5">
    <source>
        <dbReference type="ARBA" id="ARBA00022853"/>
    </source>
</evidence>
<dbReference type="FunFam" id="2.130.10.10:FF:000512">
    <property type="entry name" value="WD-40 repeat-containing protein MSI1"/>
    <property type="match status" value="1"/>
</dbReference>
<keyword evidence="6" id="KW-0539">Nucleus</keyword>
<dbReference type="Gene3D" id="2.130.10.10">
    <property type="entry name" value="YVTN repeat-like/Quinoprotein amine dehydrogenase"/>
    <property type="match status" value="1"/>
</dbReference>
<dbReference type="Proteomes" id="UP001150569">
    <property type="component" value="Unassembled WGS sequence"/>
</dbReference>
<evidence type="ECO:0000256" key="8">
    <source>
        <dbReference type="SAM" id="MobiDB-lite"/>
    </source>
</evidence>
<feature type="repeat" description="WD" evidence="7">
    <location>
        <begin position="306"/>
        <end position="342"/>
    </location>
</feature>
<feature type="domain" description="EIPR1-like beta-propeller" evidence="10">
    <location>
        <begin position="265"/>
        <end position="382"/>
    </location>
</feature>
<evidence type="ECO:0000256" key="7">
    <source>
        <dbReference type="PROSITE-ProRule" id="PRU00221"/>
    </source>
</evidence>
<proteinExistence type="inferred from homology"/>
<feature type="repeat" description="WD" evidence="7">
    <location>
        <begin position="350"/>
        <end position="392"/>
    </location>
</feature>
<evidence type="ECO:0000259" key="9">
    <source>
        <dbReference type="Pfam" id="PF12265"/>
    </source>
</evidence>
<dbReference type="SUPFAM" id="SSF50978">
    <property type="entry name" value="WD40 repeat-like"/>
    <property type="match status" value="1"/>
</dbReference>
<evidence type="ECO:0000256" key="1">
    <source>
        <dbReference type="ARBA" id="ARBA00004123"/>
    </source>
</evidence>
<evidence type="ECO:0000256" key="6">
    <source>
        <dbReference type="ARBA" id="ARBA00023242"/>
    </source>
</evidence>
<evidence type="ECO:0000256" key="2">
    <source>
        <dbReference type="ARBA" id="ARBA00009341"/>
    </source>
</evidence>
<dbReference type="PROSITE" id="PS00678">
    <property type="entry name" value="WD_REPEATS_1"/>
    <property type="match status" value="3"/>
</dbReference>
<comment type="subcellular location">
    <subcellularLocation>
        <location evidence="1">Nucleus</location>
    </subcellularLocation>
</comment>
<dbReference type="AlphaFoldDB" id="A0A9W8AH16"/>
<dbReference type="PROSITE" id="PS50082">
    <property type="entry name" value="WD_REPEATS_2"/>
    <property type="match status" value="5"/>
</dbReference>
<evidence type="ECO:0000313" key="12">
    <source>
        <dbReference type="Proteomes" id="UP001150569"/>
    </source>
</evidence>
<feature type="domain" description="Histone-binding protein RBBP4-like N-terminal" evidence="9">
    <location>
        <begin position="38"/>
        <end position="107"/>
    </location>
</feature>